<dbReference type="HOGENOM" id="CLU_090898_0_0_10"/>
<dbReference type="EMBL" id="CP002453">
    <property type="protein sequence ID" value="ADV50979.1"/>
    <property type="molecule type" value="Genomic_DNA"/>
</dbReference>
<keyword evidence="2" id="KW-1185">Reference proteome</keyword>
<accession>E6XAL7</accession>
<dbReference type="KEGG" id="cao:Celal_3726"/>
<organism evidence="1 2">
    <name type="scientific">Cellulophaga algicola (strain DSM 14237 / IC166 / ACAM 630)</name>
    <dbReference type="NCBI Taxonomy" id="688270"/>
    <lineage>
        <taxon>Bacteria</taxon>
        <taxon>Pseudomonadati</taxon>
        <taxon>Bacteroidota</taxon>
        <taxon>Flavobacteriia</taxon>
        <taxon>Flavobacteriales</taxon>
        <taxon>Flavobacteriaceae</taxon>
        <taxon>Cellulophaga</taxon>
    </lineage>
</organism>
<evidence type="ECO:0000313" key="2">
    <source>
        <dbReference type="Proteomes" id="UP000008634"/>
    </source>
</evidence>
<protein>
    <submittedName>
        <fullName evidence="1">Uncharacterized protein</fullName>
    </submittedName>
</protein>
<proteinExistence type="predicted"/>
<dbReference type="Proteomes" id="UP000008634">
    <property type="component" value="Chromosome"/>
</dbReference>
<evidence type="ECO:0000313" key="1">
    <source>
        <dbReference type="EMBL" id="ADV50979.1"/>
    </source>
</evidence>
<sequence>MNLEKENLTHNELIERIFIEYRESDKAKYTSLFLSSFSNNKLSHRSGLAVFSIMQSFPKHSFTISEDSTPNKQLFDKMSDEDKEFVISRMPCKYCASLKQVNYRKDFILGCFLEIGGLIGTDIQNYYCYLSEANKLKVTQPTESDFRIFSEILTILLEADEKDTVKKTLQSKIDKIKGFKSNAEQRQALLETLGYSSILETDEHKGFLEYYTNFASAPKKTHSSDWNYPVDFWLGKDGINKEAFKFWFGEYSQLEKFWK</sequence>
<reference evidence="1 2" key="1">
    <citation type="journal article" date="2010" name="Stand. Genomic Sci.">
        <title>Complete genome sequence of Cellulophaga algicola type strain (IC166).</title>
        <authorList>
            <person name="Abt B."/>
            <person name="Lu M."/>
            <person name="Misra M."/>
            <person name="Han C."/>
            <person name="Nolan M."/>
            <person name="Lucas S."/>
            <person name="Hammon N."/>
            <person name="Deshpande S."/>
            <person name="Cheng J.F."/>
            <person name="Tapia R."/>
            <person name="Goodwin L."/>
            <person name="Pitluck S."/>
            <person name="Liolios K."/>
            <person name="Pagani I."/>
            <person name="Ivanova N."/>
            <person name="Mavromatis K."/>
            <person name="Ovchinikova G."/>
            <person name="Pati A."/>
            <person name="Chen A."/>
            <person name="Palaniappan K."/>
            <person name="Land M."/>
            <person name="Hauser L."/>
            <person name="Chang Y.J."/>
            <person name="Jeffries C.D."/>
            <person name="Detter J.C."/>
            <person name="Brambilla E."/>
            <person name="Rohde M."/>
            <person name="Tindall B.J."/>
            <person name="Goker M."/>
            <person name="Woyke T."/>
            <person name="Bristow J."/>
            <person name="Eisen J.A."/>
            <person name="Markowitz V."/>
            <person name="Hugenholtz P."/>
            <person name="Kyrpides N.C."/>
            <person name="Klenk H.P."/>
            <person name="Lapidus A."/>
        </authorList>
    </citation>
    <scope>NUCLEOTIDE SEQUENCE [LARGE SCALE GENOMIC DNA]</scope>
    <source>
        <strain evidence="2">DSM 14237 / IC166 / ACAM 630</strain>
    </source>
</reference>
<name>E6XAL7_CELAD</name>
<dbReference type="STRING" id="688270.Celal_3726"/>
<dbReference type="eggNOG" id="ENOG5030UVP">
    <property type="taxonomic scope" value="Bacteria"/>
</dbReference>
<gene>
    <name evidence="1" type="ordered locus">Celal_3726</name>
</gene>
<dbReference type="AlphaFoldDB" id="E6XAL7"/>
<dbReference type="RefSeq" id="WP_013552429.1">
    <property type="nucleotide sequence ID" value="NC_014934.1"/>
</dbReference>